<feature type="transmembrane region" description="Helical" evidence="1">
    <location>
        <begin position="39"/>
        <end position="63"/>
    </location>
</feature>
<dbReference type="Proteomes" id="UP000038045">
    <property type="component" value="Unplaced"/>
</dbReference>
<protein>
    <submittedName>
        <fullName evidence="3">Serpentine receptor class gamma</fullName>
    </submittedName>
</protein>
<dbReference type="InterPro" id="IPR052860">
    <property type="entry name" value="NRL-GPCR1"/>
</dbReference>
<feature type="transmembrane region" description="Helical" evidence="1">
    <location>
        <begin position="198"/>
        <end position="225"/>
    </location>
</feature>
<dbReference type="WBParaSite" id="PTRK_0000844100.1">
    <property type="protein sequence ID" value="PTRK_0000844100.1"/>
    <property type="gene ID" value="PTRK_0000844100"/>
</dbReference>
<feature type="transmembrane region" description="Helical" evidence="1">
    <location>
        <begin position="124"/>
        <end position="147"/>
    </location>
</feature>
<keyword evidence="2" id="KW-1185">Reference proteome</keyword>
<feature type="transmembrane region" description="Helical" evidence="1">
    <location>
        <begin position="153"/>
        <end position="170"/>
    </location>
</feature>
<dbReference type="AlphaFoldDB" id="A0A0N4ZK04"/>
<sequence length="299" mass="35937">MIIFDIVTIIGFILTILLSSFATKTIFNKKEWHIHFRTIIFIGILNLVASSILCLILCVMRFFSRDYQNNLPIGEYIPSYPRILYYLLYLNNCYRYIQWTICIERLIATLKVEKYEKIKIKFHWLIIIIFLGVLSYITSELPIWLNIFNERHLFFIFMDIPVYVVSGYLWNANRRMARNKQFINQSLSLKFQVNENLFIMWLYFPILTFYMIQQIIFHVICYTVINNSTNKDKDFYVAYSTRMCVLIYSLIPIILEGNFYKVFINKKHRSNKVVQVAKCENNNDNNQNVYFTILHNAWK</sequence>
<organism evidence="2 3">
    <name type="scientific">Parastrongyloides trichosuri</name>
    <name type="common">Possum-specific nematode worm</name>
    <dbReference type="NCBI Taxonomy" id="131310"/>
    <lineage>
        <taxon>Eukaryota</taxon>
        <taxon>Metazoa</taxon>
        <taxon>Ecdysozoa</taxon>
        <taxon>Nematoda</taxon>
        <taxon>Chromadorea</taxon>
        <taxon>Rhabditida</taxon>
        <taxon>Tylenchina</taxon>
        <taxon>Panagrolaimomorpha</taxon>
        <taxon>Strongyloidoidea</taxon>
        <taxon>Strongyloididae</taxon>
        <taxon>Parastrongyloides</taxon>
    </lineage>
</organism>
<evidence type="ECO:0000313" key="2">
    <source>
        <dbReference type="Proteomes" id="UP000038045"/>
    </source>
</evidence>
<feature type="transmembrane region" description="Helical" evidence="1">
    <location>
        <begin position="6"/>
        <end position="27"/>
    </location>
</feature>
<evidence type="ECO:0000256" key="1">
    <source>
        <dbReference type="SAM" id="Phobius"/>
    </source>
</evidence>
<dbReference type="PANTHER" id="PTHR47521">
    <property type="entry name" value="SERPENTINE RECEPTOR, CLASS E (EPSILON)-RELATED"/>
    <property type="match status" value="1"/>
</dbReference>
<dbReference type="PANTHER" id="PTHR47521:SF7">
    <property type="entry name" value="SERPENTINE RECEPTOR CLASS EPSILON-6"/>
    <property type="match status" value="1"/>
</dbReference>
<name>A0A0N4ZK04_PARTI</name>
<accession>A0A0N4ZK04</accession>
<keyword evidence="1" id="KW-0472">Membrane</keyword>
<keyword evidence="1" id="KW-1133">Transmembrane helix</keyword>
<keyword evidence="1" id="KW-0812">Transmembrane</keyword>
<feature type="transmembrane region" description="Helical" evidence="1">
    <location>
        <begin position="245"/>
        <end position="263"/>
    </location>
</feature>
<proteinExistence type="predicted"/>
<reference evidence="3" key="1">
    <citation type="submission" date="2017-02" db="UniProtKB">
        <authorList>
            <consortium name="WormBaseParasite"/>
        </authorList>
    </citation>
    <scope>IDENTIFICATION</scope>
</reference>
<evidence type="ECO:0000313" key="3">
    <source>
        <dbReference type="WBParaSite" id="PTRK_0000844100.1"/>
    </source>
</evidence>